<dbReference type="STRING" id="326442.PSHAa1589"/>
<dbReference type="Proteomes" id="UP000006843">
    <property type="component" value="Chromosome I"/>
</dbReference>
<dbReference type="AlphaFoldDB" id="Q3IGP7"/>
<gene>
    <name evidence="1" type="ordered locus">PSHAa1589</name>
</gene>
<reference evidence="1 2" key="1">
    <citation type="journal article" date="2005" name="Genome Res.">
        <title>Coping with cold: the genome of the versatile marine Antarctica bacterium Pseudoalteromonas haloplanktis TAC125.</title>
        <authorList>
            <person name="Medigue C."/>
            <person name="Krin E."/>
            <person name="Pascal G."/>
            <person name="Barbe V."/>
            <person name="Bernsel A."/>
            <person name="Bertin P."/>
            <person name="Cheung F."/>
            <person name="Cruveiller S."/>
            <person name="Damico S."/>
            <person name="Duilio A."/>
            <person name="Fang G."/>
            <person name="Feller G."/>
            <person name="Mangenot S."/>
            <person name="Marino G."/>
            <person name="Nilsson J."/>
            <person name="Parilli E."/>
            <person name="Rocha E."/>
            <person name="Rouy Z."/>
            <person name="Sekowska A."/>
            <person name="Tutino M.L."/>
            <person name="Vallenet D."/>
            <person name="von Heijne G."/>
            <person name="Danchin A."/>
        </authorList>
    </citation>
    <scope>NUCLEOTIDE SEQUENCE [LARGE SCALE GENOMIC DNA]</scope>
    <source>
        <strain evidence="2">TAC 125</strain>
    </source>
</reference>
<organism evidence="1 2">
    <name type="scientific">Pseudoalteromonas translucida (strain TAC 125)</name>
    <dbReference type="NCBI Taxonomy" id="326442"/>
    <lineage>
        <taxon>Bacteria</taxon>
        <taxon>Pseudomonadati</taxon>
        <taxon>Pseudomonadota</taxon>
        <taxon>Gammaproteobacteria</taxon>
        <taxon>Alteromonadales</taxon>
        <taxon>Pseudoalteromonadaceae</taxon>
        <taxon>Pseudoalteromonas</taxon>
    </lineage>
</organism>
<accession>Q3IGP7</accession>
<protein>
    <submittedName>
        <fullName evidence="1">Orphan protein</fullName>
    </submittedName>
</protein>
<evidence type="ECO:0000313" key="1">
    <source>
        <dbReference type="EMBL" id="CAI86662.1"/>
    </source>
</evidence>
<proteinExistence type="predicted"/>
<dbReference type="EMBL" id="CR954246">
    <property type="protein sequence ID" value="CAI86662.1"/>
    <property type="molecule type" value="Genomic_DNA"/>
</dbReference>
<dbReference type="HOGENOM" id="CLU_2900801_0_0_6"/>
<name>Q3IGP7_PSET1</name>
<keyword evidence="2" id="KW-1185">Reference proteome</keyword>
<dbReference type="KEGG" id="pha:PSHAa1589"/>
<sequence>MQRVSIARPEHGSTTVKITNYSFNTSAQVGLGMKADNSYNLIYIDLSVEVSRINNVQSQNLI</sequence>
<evidence type="ECO:0000313" key="2">
    <source>
        <dbReference type="Proteomes" id="UP000006843"/>
    </source>
</evidence>